<dbReference type="InterPro" id="IPR022385">
    <property type="entry name" value="Rhs_assc_core"/>
</dbReference>
<sequence length="2146" mass="221901">MSESWFSWSPKLIAEGSASGWFRPWVRVVAVVSAAALGVGVAPAMAAEPATVAPAETAPAAPEGEPLVAEDVISAQLTARVRGARVEVLKARSEVESTFVNPDGSFSTEQFGAPVRVRDKAGKDGWRDVDLTLTEFSDGTVGPKVHPQGLRLAGKTSGEGMLASLADREGRGVELRWGQALPKPQLSGTEATYPNISAGTDLVQEVTRTGVEQFLLLKDRTAADAAAAAAKDGKYLVRMPVRTKGLVARDRADGGLDFVDAKGRAVQTIPAPRAWDAKKDPGSGLPASEIPVGMRFEAADAKRNRGDLVLSVDASWLASPERTFPITIDPITTQAAYSDTWIQQDWTAAQAGSTELRAGYNGTAIARSLLSFNTDAYKGADVTSATLSLWEYHSWSCSARQLNVLSSNAFTTSTTWANQPTAGGVYGSVNVAKGFSSSCADGWISVSVTSLVDAWTATGGVRALQLRAASESDVYGWKRFNSANAASNVPKLSVTYNRYPNTPGTATHSPGTSSSTSTAGWSTSATPTLKAVVSDPDGGTVKGLFSVYLNGTGTPVIDKAAGSSVTSGGTSQYVVPAGKLTNGSRYVVRVYGNDGSLTSKAWSNYDNFVVDTTAPAVPGVGSSTSPENQWSDIVDAAGKLAFTATSSASDTAKVQYSLDTATYASSVTASANQAVAISLAKPAEGKHTLYVRSMDKAGNVSAGKAYVFYVGSGVAIGQPVENHVTARRVPLQLLIDSSQVSALGTHKFQYRRGVTAAWTDIPLADVTDTAGATRSSWPATASPTTAMSYWDAATTLAGGGVVEIRALFANGSSTDPNTVTVDVNAGQAGDATAGPGSVNLLTGALSLSDTDATLFGASIGRTYGSRSLTAGTDNGQAGGFGAEWSLSGASEYTDTNWVAVLKTSATSLEVQDEEGEVIAYTAGPNGTWVPEPGFADLTLTGSFTGSFTLKDSDGNVTTFAKPTGGTPPADTWPVASSTPTGQGATARYGYTLDPAGKLRLSRVAAPNPALTDTALQACANPATDLTQAASRGCRTLELTWGVPDSGGYTGQRITKITAYTWDPAAASGAGAMTGTVEATYGYDSTGRLITATDPKPGLTTGGKALTTTYGYDSNNLLTTLTPPGEQPWTFDYATGSVVAGPAWDRTLPTSKGRLVKVSRPTLAPGTTSTVNGTATTAIVYGVPTTTAARGPVNVDAAAAATWAQSVAAVEGTAVFDADAAAQPSNDYWAGDDETTRSWGKAAVTYMDVNGREVNQLTRDGLLDATVYDVLGNEVLSIDGGNRALALGQGTDAGAKLAELGLDGLSTDARAQALATVTAYEKSPTTGASRTLWTQGPLRTVVTSTGAEAQHRPTTRSTYDAGRPTDAATSDLVTSTVTGGLGLEDDPATTVLDNARSTTTSYDWALGLPLAVTTDPSSAAGDEITVRTKYDAKGRITHQQQPSDAAGTGAGTRTTSYWDDNTGACTGRPEWGDLPCQVGYAGAITGSSSNTSLPVTTTEYNRVGAAAVVTETANGASRKTTTVFDEADRATTVTTSSSGLGANPAAQTLSYDPDTGALDSTSGGGKTISTITDTLGRNMAYTDASGLKSVTEYDSLGRPVKVTESDVLAGGLTRSFATTTAYDAATGRQTSQTDAQGGQVTLGYDTAGNTTSQTMGAAAAGGLKATSRYDTSGAEVERVWTMTGLADPVLSELAVENIHGQQVDHTMMPGGHRTYRYDGTGRLTSTVQLDGDQCTVRAYRFDANSNRTGFSSTTAAATADGNGDLTVCAAPSTPAGTATFDSGDRLTSSGYTYDAFGRTTRLPLSDGQVARVSYHSNDLVATQTSYATAADADANNGAGQNPTASSTYTLDVTGQRIATRTAQEADPDTGALITRTKTLRYASTADAPDWTDEGDGTITRNIVGPTGDLAATATIDKTGAAADALAWQISDLHGDIAATLPATDTEPLQVSRPDEYGVTTSDSSPRYGWLGAKQRAGDTPGGLLLMGVRLYNPNTGRFLSTDPVYGGNANTYTYPNDPINAFDLDGRAMIHRDGGGGAGGGGGAAMALGMLSAKAIGKLLSKWKAKGVKGKKLKSGGRQYAMPKKGIRVALGHFNNLTQGRKITYMANGSRKAKLKDGTWVTLNPNSRTGPPTIYVNRGGKTDKFRF</sequence>
<keyword evidence="4" id="KW-1185">Reference proteome</keyword>
<gene>
    <name evidence="3" type="ORF">BCF74_104122</name>
</gene>
<dbReference type="Gene3D" id="2.180.10.10">
    <property type="entry name" value="RHS repeat-associated core"/>
    <property type="match status" value="2"/>
</dbReference>
<protein>
    <submittedName>
        <fullName evidence="3">RHS repeat-associated protein</fullName>
    </submittedName>
</protein>
<evidence type="ECO:0000259" key="2">
    <source>
        <dbReference type="Pfam" id="PF19077"/>
    </source>
</evidence>
<dbReference type="InterPro" id="IPR044016">
    <property type="entry name" value="Big_13"/>
</dbReference>
<dbReference type="GO" id="GO:0005975">
    <property type="term" value="P:carbohydrate metabolic process"/>
    <property type="evidence" value="ECO:0007669"/>
    <property type="project" value="UniProtKB-ARBA"/>
</dbReference>
<dbReference type="Proteomes" id="UP000237822">
    <property type="component" value="Unassembled WGS sequence"/>
</dbReference>
<feature type="region of interest" description="Disordered" evidence="1">
    <location>
        <begin position="1343"/>
        <end position="1366"/>
    </location>
</feature>
<dbReference type="PANTHER" id="PTHR32305">
    <property type="match status" value="1"/>
</dbReference>
<dbReference type="PANTHER" id="PTHR32305:SF17">
    <property type="entry name" value="TRNA NUCLEASE WAPA"/>
    <property type="match status" value="1"/>
</dbReference>
<proteinExistence type="predicted"/>
<dbReference type="EMBL" id="PVTI01000004">
    <property type="protein sequence ID" value="PRY62686.1"/>
    <property type="molecule type" value="Genomic_DNA"/>
</dbReference>
<feature type="compositionally biased region" description="Low complexity" evidence="1">
    <location>
        <begin position="1444"/>
        <end position="1454"/>
    </location>
</feature>
<evidence type="ECO:0000256" key="1">
    <source>
        <dbReference type="SAM" id="MobiDB-lite"/>
    </source>
</evidence>
<feature type="compositionally biased region" description="Low complexity" evidence="1">
    <location>
        <begin position="502"/>
        <end position="521"/>
    </location>
</feature>
<organism evidence="3 4">
    <name type="scientific">Knoellia remsis</name>
    <dbReference type="NCBI Taxonomy" id="407159"/>
    <lineage>
        <taxon>Bacteria</taxon>
        <taxon>Bacillati</taxon>
        <taxon>Actinomycetota</taxon>
        <taxon>Actinomycetes</taxon>
        <taxon>Micrococcales</taxon>
        <taxon>Intrasporangiaceae</taxon>
        <taxon>Knoellia</taxon>
    </lineage>
</organism>
<dbReference type="InterPro" id="IPR050708">
    <property type="entry name" value="T6SS_VgrG/RHS"/>
</dbReference>
<feature type="domain" description="Bacterial Ig-like" evidence="2">
    <location>
        <begin position="639"/>
        <end position="708"/>
    </location>
</feature>
<dbReference type="Gene3D" id="2.60.40.10">
    <property type="entry name" value="Immunoglobulins"/>
    <property type="match status" value="1"/>
</dbReference>
<dbReference type="NCBIfam" id="TIGR03696">
    <property type="entry name" value="Rhs_assc_core"/>
    <property type="match status" value="1"/>
</dbReference>
<comment type="caution">
    <text evidence="3">The sequence shown here is derived from an EMBL/GenBank/DDBJ whole genome shotgun (WGS) entry which is preliminary data.</text>
</comment>
<feature type="region of interest" description="Disordered" evidence="1">
    <location>
        <begin position="500"/>
        <end position="521"/>
    </location>
</feature>
<feature type="compositionally biased region" description="Polar residues" evidence="1">
    <location>
        <begin position="1533"/>
        <end position="1549"/>
    </location>
</feature>
<dbReference type="InterPro" id="IPR013783">
    <property type="entry name" value="Ig-like_fold"/>
</dbReference>
<accession>A0A2T0UXN4</accession>
<evidence type="ECO:0000313" key="3">
    <source>
        <dbReference type="EMBL" id="PRY62686.1"/>
    </source>
</evidence>
<evidence type="ECO:0000313" key="4">
    <source>
        <dbReference type="Proteomes" id="UP000237822"/>
    </source>
</evidence>
<dbReference type="Pfam" id="PF19077">
    <property type="entry name" value="Big_13"/>
    <property type="match status" value="1"/>
</dbReference>
<feature type="region of interest" description="Disordered" evidence="1">
    <location>
        <begin position="1434"/>
        <end position="1454"/>
    </location>
</feature>
<reference evidence="3 4" key="1">
    <citation type="submission" date="2018-03" db="EMBL/GenBank/DDBJ databases">
        <title>Genomic Encyclopedia of Archaeal and Bacterial Type Strains, Phase II (KMG-II): from individual species to whole genera.</title>
        <authorList>
            <person name="Goeker M."/>
        </authorList>
    </citation>
    <scope>NUCLEOTIDE SEQUENCE [LARGE SCALE GENOMIC DNA]</scope>
    <source>
        <strain evidence="3 4">ATCC BAA-1496</strain>
    </source>
</reference>
<feature type="region of interest" description="Disordered" evidence="1">
    <location>
        <begin position="1533"/>
        <end position="1562"/>
    </location>
</feature>
<name>A0A2T0UXN4_9MICO</name>